<dbReference type="InterPro" id="IPR001173">
    <property type="entry name" value="Glyco_trans_2-like"/>
</dbReference>
<dbReference type="Gene3D" id="3.90.550.10">
    <property type="entry name" value="Spore Coat Polysaccharide Biosynthesis Protein SpsA, Chain A"/>
    <property type="match status" value="1"/>
</dbReference>
<organism evidence="3 4">
    <name type="scientific">Labrys monachus</name>
    <dbReference type="NCBI Taxonomy" id="217067"/>
    <lineage>
        <taxon>Bacteria</taxon>
        <taxon>Pseudomonadati</taxon>
        <taxon>Pseudomonadota</taxon>
        <taxon>Alphaproteobacteria</taxon>
        <taxon>Hyphomicrobiales</taxon>
        <taxon>Xanthobacteraceae</taxon>
        <taxon>Labrys</taxon>
    </lineage>
</organism>
<feature type="transmembrane region" description="Helical" evidence="1">
    <location>
        <begin position="264"/>
        <end position="289"/>
    </location>
</feature>
<dbReference type="InterPro" id="IPR050256">
    <property type="entry name" value="Glycosyltransferase_2"/>
</dbReference>
<keyword evidence="1" id="KW-0812">Transmembrane</keyword>
<dbReference type="Proteomes" id="UP001237448">
    <property type="component" value="Unassembled WGS sequence"/>
</dbReference>
<dbReference type="PANTHER" id="PTHR48090">
    <property type="entry name" value="UNDECAPRENYL-PHOSPHATE 4-DEOXY-4-FORMAMIDO-L-ARABINOSE TRANSFERASE-RELATED"/>
    <property type="match status" value="1"/>
</dbReference>
<reference evidence="3 4" key="1">
    <citation type="submission" date="2023-07" db="EMBL/GenBank/DDBJ databases">
        <title>Genomic Encyclopedia of Type Strains, Phase IV (KMG-IV): sequencing the most valuable type-strain genomes for metagenomic binning, comparative biology and taxonomic classification.</title>
        <authorList>
            <person name="Goeker M."/>
        </authorList>
    </citation>
    <scope>NUCLEOTIDE SEQUENCE [LARGE SCALE GENOMIC DNA]</scope>
    <source>
        <strain evidence="3 4">DSM 5896</strain>
    </source>
</reference>
<dbReference type="RefSeq" id="WP_307425473.1">
    <property type="nucleotide sequence ID" value="NZ_JAUSVK010000001.1"/>
</dbReference>
<protein>
    <submittedName>
        <fullName evidence="3">Glycosyltransferase involved in cell wall biosynthesis</fullName>
    </submittedName>
</protein>
<keyword evidence="1" id="KW-1133">Transmembrane helix</keyword>
<evidence type="ECO:0000313" key="3">
    <source>
        <dbReference type="EMBL" id="MDQ0392104.1"/>
    </source>
</evidence>
<feature type="domain" description="Glycosyltransferase 2-like" evidence="2">
    <location>
        <begin position="7"/>
        <end position="167"/>
    </location>
</feature>
<dbReference type="CDD" id="cd04187">
    <property type="entry name" value="DPM1_like_bac"/>
    <property type="match status" value="1"/>
</dbReference>
<dbReference type="EMBL" id="JAUSVK010000001">
    <property type="protein sequence ID" value="MDQ0392104.1"/>
    <property type="molecule type" value="Genomic_DNA"/>
</dbReference>
<dbReference type="InterPro" id="IPR029044">
    <property type="entry name" value="Nucleotide-diphossugar_trans"/>
</dbReference>
<evidence type="ECO:0000259" key="2">
    <source>
        <dbReference type="Pfam" id="PF00535"/>
    </source>
</evidence>
<keyword evidence="4" id="KW-1185">Reference proteome</keyword>
<dbReference type="Pfam" id="PF00535">
    <property type="entry name" value="Glycos_transf_2"/>
    <property type="match status" value="1"/>
</dbReference>
<comment type="caution">
    <text evidence="3">The sequence shown here is derived from an EMBL/GenBank/DDBJ whole genome shotgun (WGS) entry which is preliminary data.</text>
</comment>
<evidence type="ECO:0000313" key="4">
    <source>
        <dbReference type="Proteomes" id="UP001237448"/>
    </source>
</evidence>
<gene>
    <name evidence="3" type="ORF">J3R73_001896</name>
</gene>
<feature type="transmembrane region" description="Helical" evidence="1">
    <location>
        <begin position="231"/>
        <end position="252"/>
    </location>
</feature>
<dbReference type="SUPFAM" id="SSF53448">
    <property type="entry name" value="Nucleotide-diphospho-sugar transferases"/>
    <property type="match status" value="1"/>
</dbReference>
<proteinExistence type="predicted"/>
<accession>A0ABU0FBX5</accession>
<dbReference type="PANTHER" id="PTHR48090:SF8">
    <property type="entry name" value="GLYCOSYLTRANSFERASE CSBB-RELATED"/>
    <property type="match status" value="1"/>
</dbReference>
<sequence length="351" mass="39114">MSKPLVTIVIPVLNERGGLEELVSRLERSLEPARVDWTILFVDDGSTDGTFAYLGKFHEADKRISAIALSRNFGKEQAIAAGLAYAPGDAVIIMDADLQHPPELVPAFIQRWREGYEVVFGQRLDRDTDGWLRRLYSVLFYQLFARLSKVPLPDGATDFLLLGRKPVDAFRRLAEKNRFSRGLFSWVGFRSICVPFHYGHRSQGRSKWSFPKLLGLALDSFFAFSKAPLRLCLYAGLLSLSLGSILGGEALARHVLHHRAPSEAGMLFLMSSLLLGIQLLFMGILGEYVGRIFDEVRARPLFIVDRSVGLRPESGLAAQPVAPGGTARDARMNHRLMPDDDIVFYPAANDL</sequence>
<keyword evidence="1" id="KW-0472">Membrane</keyword>
<evidence type="ECO:0000256" key="1">
    <source>
        <dbReference type="SAM" id="Phobius"/>
    </source>
</evidence>
<name>A0ABU0FBX5_9HYPH</name>